<accession>A0ABS2FLF4</accession>
<evidence type="ECO:0000313" key="3">
    <source>
        <dbReference type="EMBL" id="MBM6820796.1"/>
    </source>
</evidence>
<name>A0ABS2FLF4_9CLOT</name>
<dbReference type="Pfam" id="PF00128">
    <property type="entry name" value="Alpha-amylase"/>
    <property type="match status" value="1"/>
</dbReference>
<dbReference type="InterPro" id="IPR006047">
    <property type="entry name" value="GH13_cat_dom"/>
</dbReference>
<evidence type="ECO:0000313" key="4">
    <source>
        <dbReference type="Proteomes" id="UP000767334"/>
    </source>
</evidence>
<dbReference type="Gene3D" id="3.20.20.80">
    <property type="entry name" value="Glycosidases"/>
    <property type="match status" value="2"/>
</dbReference>
<dbReference type="Proteomes" id="UP000767334">
    <property type="component" value="Unassembled WGS sequence"/>
</dbReference>
<dbReference type="RefSeq" id="WP_204572713.1">
    <property type="nucleotide sequence ID" value="NZ_JACJLL010000167.1"/>
</dbReference>
<sequence>MKKKKFNRIIVGTLISTIISTTFVTGATTKTTTYNTSYLSSYQEGGNVLKVDIDENGQVTYCTTSNLDESTDTQEERKFSWDNATVYFVLTDRFQNGDTSNDHSYGRGLDQNGNVQDGYENNPGAFHGGDLKGLTQKLEEGYFTDLGVNAIWLTAPYEQIHGYTSGNASGGNGENNGEGFPYYSYHGYWTLDYTNIDENMGTEEDFRNFVDTAHSQGIRVVMDIVLNHVGYTTMKDADEYGFGSMKDGWEDYYYGDLSDLSGGTVESNTWYNKDDSTWATNWWGNDFVRVSAGYAGYDQYSDGGGYTNPLSGLPDIKTERTQEVGLPAILETKWKREGRYEEEMAELDEFFESRNLPRTPRNYVIKWLTDYIRDYGIDGFRCDTANHVEMEGWAALNEEADIAFEEYKANNPDKVLDPDADFWTTGESWGHGVTKSAFFTEGGFSSIINFSFKGASTSNIKAKYNDLAKVNKDDDFNVLSYISSHDDALHDRNNLIDGGTSLLLAPGAVQIFYGDETARPLGWTDFFTKGEYKDQMYRTSMNWSDLTDSNSQASKTLAHWQKLGQFRNNHLAVGAGDNIDISDSPYTFGRIYNKDGDSDRVVCVVGASGTIDVDVSKVFSNGSKVRDAYTGATTTVKDGKATFTADSNGVILIEKGDKSPDVSISEQSKKYWTDTLELKLYVSNSEVGRYSINGVEQGTYTNGQTITIGEGLAYDETTEVTVYAQNLDGESEATYTYTKVDPDKIKVKVNYDNPNNWANPYVYIYREVDGVTEEVAPWPGVKLEKDSDGWYSYTQPLWEDAKVIFSNAGGSQNPGQGQAGYDVTDEMWYYQGVWYTTNPLAPTIKNLSIDKKSPQGVNEAIEISVDATGNGTLQYKFEVEKDGSYTTIKDYSTNNNATWIPSEVGNYKIKVTVKDSNEMTSEKTTTFVIEKEKLTINDINTNKSEGKVGEALEITIDAKGVGELQYKVSTHEIQQGWKNLTSKYSTENVIEWTPDKAGTYKIWVDVKDEDGNKESKYITIKVTK</sequence>
<keyword evidence="4" id="KW-1185">Reference proteome</keyword>
<evidence type="ECO:0000256" key="1">
    <source>
        <dbReference type="SAM" id="MobiDB-lite"/>
    </source>
</evidence>
<feature type="domain" description="Glycosyl hydrolase family 13 catalytic" evidence="2">
    <location>
        <begin position="88"/>
        <end position="567"/>
    </location>
</feature>
<gene>
    <name evidence="3" type="ORF">H6A19_15880</name>
</gene>
<dbReference type="PANTHER" id="PTHR10357:SF209">
    <property type="entry name" value="PERIPLASMIC ALPHA-AMYLASE"/>
    <property type="match status" value="1"/>
</dbReference>
<reference evidence="3 4" key="1">
    <citation type="journal article" date="2021" name="Sci. Rep.">
        <title>The distribution of antibiotic resistance genes in chicken gut microbiota commensals.</title>
        <authorList>
            <person name="Juricova H."/>
            <person name="Matiasovicova J."/>
            <person name="Kubasova T."/>
            <person name="Cejkova D."/>
            <person name="Rychlik I."/>
        </authorList>
    </citation>
    <scope>NUCLEOTIDE SEQUENCE [LARGE SCALE GENOMIC DNA]</scope>
    <source>
        <strain evidence="3 4">An435</strain>
    </source>
</reference>
<dbReference type="Pfam" id="PF16738">
    <property type="entry name" value="CBM26"/>
    <property type="match status" value="1"/>
</dbReference>
<dbReference type="InterPro" id="IPR011123">
    <property type="entry name" value="Y_Y_Y"/>
</dbReference>
<comment type="caution">
    <text evidence="3">The sequence shown here is derived from an EMBL/GenBank/DDBJ whole genome shotgun (WGS) entry which is preliminary data.</text>
</comment>
<dbReference type="SUPFAM" id="SSF51445">
    <property type="entry name" value="(Trans)glycosidases"/>
    <property type="match status" value="1"/>
</dbReference>
<dbReference type="Gene3D" id="2.60.40.10">
    <property type="entry name" value="Immunoglobulins"/>
    <property type="match status" value="2"/>
</dbReference>
<dbReference type="EMBL" id="JACJLL010000167">
    <property type="protein sequence ID" value="MBM6820796.1"/>
    <property type="molecule type" value="Genomic_DNA"/>
</dbReference>
<organism evidence="3 4">
    <name type="scientific">Clostridium saudiense</name>
    <dbReference type="NCBI Taxonomy" id="1414720"/>
    <lineage>
        <taxon>Bacteria</taxon>
        <taxon>Bacillati</taxon>
        <taxon>Bacillota</taxon>
        <taxon>Clostridia</taxon>
        <taxon>Eubacteriales</taxon>
        <taxon>Clostridiaceae</taxon>
        <taxon>Clostridium</taxon>
    </lineage>
</organism>
<proteinExistence type="predicted"/>
<dbReference type="InterPro" id="IPR017853">
    <property type="entry name" value="GH"/>
</dbReference>
<dbReference type="SMART" id="SM00642">
    <property type="entry name" value="Aamy"/>
    <property type="match status" value="1"/>
</dbReference>
<dbReference type="InterPro" id="IPR031965">
    <property type="entry name" value="CBM26"/>
</dbReference>
<dbReference type="Pfam" id="PF07495">
    <property type="entry name" value="Y_Y_Y"/>
    <property type="match status" value="1"/>
</dbReference>
<evidence type="ECO:0000259" key="2">
    <source>
        <dbReference type="SMART" id="SM00642"/>
    </source>
</evidence>
<dbReference type="PANTHER" id="PTHR10357">
    <property type="entry name" value="ALPHA-AMYLASE FAMILY MEMBER"/>
    <property type="match status" value="1"/>
</dbReference>
<dbReference type="InterPro" id="IPR013783">
    <property type="entry name" value="Ig-like_fold"/>
</dbReference>
<protein>
    <submittedName>
        <fullName evidence="3">Starch-binding protein</fullName>
    </submittedName>
</protein>
<feature type="region of interest" description="Disordered" evidence="1">
    <location>
        <begin position="99"/>
        <end position="126"/>
    </location>
</feature>